<dbReference type="GO" id="GO:0005840">
    <property type="term" value="C:ribosome"/>
    <property type="evidence" value="ECO:0007669"/>
    <property type="project" value="UniProtKB-KW"/>
</dbReference>
<evidence type="ECO:0000313" key="7">
    <source>
        <dbReference type="EMBL" id="AWX53496.1"/>
    </source>
</evidence>
<dbReference type="Gene3D" id="3.30.1390.10">
    <property type="match status" value="1"/>
</dbReference>
<feature type="domain" description="Large ribosomal subunit protein bL12 C-terminal" evidence="5">
    <location>
        <begin position="65"/>
        <end position="131"/>
    </location>
</feature>
<dbReference type="NCBIfam" id="TIGR00855">
    <property type="entry name" value="L12"/>
    <property type="match status" value="1"/>
</dbReference>
<keyword evidence="7" id="KW-0150">Chloroplast</keyword>
<dbReference type="SUPFAM" id="SSF48300">
    <property type="entry name" value="Ribosomal protein L7/12, oligomerisation (N-terminal) domain"/>
    <property type="match status" value="1"/>
</dbReference>
<dbReference type="InterPro" id="IPR008932">
    <property type="entry name" value="Ribosomal_bL12_oligo"/>
</dbReference>
<dbReference type="GO" id="GO:0003735">
    <property type="term" value="F:structural constituent of ribosome"/>
    <property type="evidence" value="ECO:0007669"/>
    <property type="project" value="InterPro"/>
</dbReference>
<evidence type="ECO:0000256" key="4">
    <source>
        <dbReference type="HAMAP-Rule" id="MF_00368"/>
    </source>
</evidence>
<dbReference type="GO" id="GO:1990904">
    <property type="term" value="C:ribonucleoprotein complex"/>
    <property type="evidence" value="ECO:0007669"/>
    <property type="project" value="UniProtKB-KW"/>
</dbReference>
<dbReference type="HAMAP" id="MF_00368">
    <property type="entry name" value="Ribosomal_bL12"/>
    <property type="match status" value="1"/>
</dbReference>
<evidence type="ECO:0000259" key="6">
    <source>
        <dbReference type="Pfam" id="PF16320"/>
    </source>
</evidence>
<evidence type="ECO:0000256" key="1">
    <source>
        <dbReference type="ARBA" id="ARBA00007197"/>
    </source>
</evidence>
<organism evidence="7">
    <name type="scientific">Scotinosphaera sp. NIES-154</name>
    <dbReference type="NCBI Taxonomy" id="2249731"/>
    <lineage>
        <taxon>Eukaryota</taxon>
        <taxon>Viridiplantae</taxon>
        <taxon>Chlorophyta</taxon>
        <taxon>core chlorophytes</taxon>
        <taxon>Ulvophyceae</taxon>
        <taxon>Scotinosphaerales</taxon>
        <taxon>Scotinosphaeraceae</taxon>
        <taxon>Scotinosphaera</taxon>
    </lineage>
</organism>
<dbReference type="Gene3D" id="1.20.5.710">
    <property type="entry name" value="Single helix bin"/>
    <property type="match status" value="1"/>
</dbReference>
<dbReference type="Pfam" id="PF16320">
    <property type="entry name" value="Ribosomal_L12_N"/>
    <property type="match status" value="1"/>
</dbReference>
<dbReference type="InterPro" id="IPR000206">
    <property type="entry name" value="Ribosomal_bL12"/>
</dbReference>
<dbReference type="GO" id="GO:0003729">
    <property type="term" value="F:mRNA binding"/>
    <property type="evidence" value="ECO:0007669"/>
    <property type="project" value="TreeGrafter"/>
</dbReference>
<keyword evidence="2 4" id="KW-0689">Ribosomal protein</keyword>
<dbReference type="GO" id="GO:0006412">
    <property type="term" value="P:translation"/>
    <property type="evidence" value="ECO:0007669"/>
    <property type="project" value="UniProtKB-UniRule"/>
</dbReference>
<dbReference type="PANTHER" id="PTHR45987">
    <property type="entry name" value="39S RIBOSOMAL PROTEIN L12"/>
    <property type="match status" value="1"/>
</dbReference>
<evidence type="ECO:0000256" key="2">
    <source>
        <dbReference type="ARBA" id="ARBA00022980"/>
    </source>
</evidence>
<gene>
    <name evidence="4 7" type="primary">rpl12</name>
</gene>
<protein>
    <recommendedName>
        <fullName evidence="4">Large ribosomal subunit protein bL12c</fullName>
    </recommendedName>
</protein>
<reference evidence="7" key="1">
    <citation type="submission" date="2017-12" db="EMBL/GenBank/DDBJ databases">
        <title>Resolution of core Chlorophyta phylogeny using heterogeneous models with AT-rich chloroplast sequence data.</title>
        <authorList>
            <person name="Fang L."/>
        </authorList>
    </citation>
    <scope>NUCLEOTIDE SEQUENCE</scope>
</reference>
<geneLocation type="chloroplast" evidence="7"/>
<dbReference type="InterPro" id="IPR036235">
    <property type="entry name" value="Ribosomal_bL12_oligo_N_sf"/>
</dbReference>
<dbReference type="InterPro" id="IPR013823">
    <property type="entry name" value="Ribosomal_bL12_C"/>
</dbReference>
<comment type="subcellular location">
    <subcellularLocation>
        <location evidence="4">Plastid</location>
        <location evidence="4">Chloroplast</location>
    </subcellularLocation>
</comment>
<name>A0A2Z4MAF1_9CHLO</name>
<dbReference type="EMBL" id="MG721940">
    <property type="protein sequence ID" value="AWX53496.1"/>
    <property type="molecule type" value="Genomic_DNA"/>
</dbReference>
<dbReference type="AlphaFoldDB" id="A0A2Z4MAF1"/>
<evidence type="ECO:0000259" key="5">
    <source>
        <dbReference type="Pfam" id="PF00542"/>
    </source>
</evidence>
<feature type="domain" description="Large ribosomal subunit protein bL12 oligomerization" evidence="6">
    <location>
        <begin position="3"/>
        <end position="46"/>
    </location>
</feature>
<comment type="function">
    <text evidence="4">Forms part of the ribosomal stalk which helps the ribosome interact with GTP-bound translation factors. Is thus essential for accurate translation.</text>
</comment>
<dbReference type="GO" id="GO:0009507">
    <property type="term" value="C:chloroplast"/>
    <property type="evidence" value="ECO:0007669"/>
    <property type="project" value="UniProtKB-SubCell"/>
</dbReference>
<dbReference type="Pfam" id="PF00542">
    <property type="entry name" value="Ribosomal_L12"/>
    <property type="match status" value="1"/>
</dbReference>
<accession>A0A2Z4MAF1</accession>
<comment type="similarity">
    <text evidence="1 4">Belongs to the bacterial ribosomal protein bL12 family.</text>
</comment>
<dbReference type="PANTHER" id="PTHR45987:SF4">
    <property type="entry name" value="LARGE RIBOSOMAL SUBUNIT PROTEIN BL12M"/>
    <property type="match status" value="1"/>
</dbReference>
<keyword evidence="7" id="KW-0934">Plastid</keyword>
<dbReference type="InterPro" id="IPR014719">
    <property type="entry name" value="Ribosomal_bL12_C/ClpS-like"/>
</dbReference>
<sequence length="132" mass="14001">MSTTNEILDKLKSLTLLEAAELVSKIEETFGVDASAPIGGAVVMAAPTDSQSNQAPVVAEEKTIFDVILEEVPTEARVAILRVIRKLTPLSISEAKEFVSALPKALLEPISKKKAKTAATQLKEAGGKICID</sequence>
<dbReference type="CDD" id="cd00387">
    <property type="entry name" value="Ribosomal_L7_L12"/>
    <property type="match status" value="1"/>
</dbReference>
<keyword evidence="3 4" id="KW-0687">Ribonucleoprotein</keyword>
<proteinExistence type="inferred from homology"/>
<dbReference type="SUPFAM" id="SSF54736">
    <property type="entry name" value="ClpS-like"/>
    <property type="match status" value="1"/>
</dbReference>
<evidence type="ECO:0000256" key="3">
    <source>
        <dbReference type="ARBA" id="ARBA00023274"/>
    </source>
</evidence>
<comment type="subunit">
    <text evidence="4">Homodimer. Part of the ribosomal stalk of the 50S ribosomal subunit. Forms a multimeric L10(L12)X complex, where L10 forms an elongated spine to which 2 to 4 L12 dimers bind in a sequential fashion. Binds GTP-bound translation factors.</text>
</comment>